<proteinExistence type="inferred from homology"/>
<comment type="caution">
    <text evidence="4">The sequence shown here is derived from an EMBL/GenBank/DDBJ whole genome shotgun (WGS) entry which is preliminary data.</text>
</comment>
<dbReference type="Gene3D" id="4.10.520.10">
    <property type="entry name" value="IHF-like DNA-binding proteins"/>
    <property type="match status" value="1"/>
</dbReference>
<dbReference type="CDD" id="cd13831">
    <property type="entry name" value="HU"/>
    <property type="match status" value="1"/>
</dbReference>
<dbReference type="EMBL" id="MHKI01000005">
    <property type="protein sequence ID" value="OGY88045.1"/>
    <property type="molecule type" value="Genomic_DNA"/>
</dbReference>
<evidence type="ECO:0000256" key="1">
    <source>
        <dbReference type="ARBA" id="ARBA00023067"/>
    </source>
</evidence>
<evidence type="ECO:0000313" key="5">
    <source>
        <dbReference type="Proteomes" id="UP000176420"/>
    </source>
</evidence>
<sequence length="97" mass="10622">MNKAKLAEVLAERTGISKKQAEDFLENFVEVVKESLVKGEEVTLAGFGTFMAKFRGSRMGVNPQNPSQRIQVPAVTIPKFKAGKNLKDALKNTAQTV</sequence>
<dbReference type="InterPro" id="IPR020816">
    <property type="entry name" value="Histone-like_DNA-bd_CS"/>
</dbReference>
<dbReference type="InterPro" id="IPR010992">
    <property type="entry name" value="IHF-like_DNA-bd_dom_sf"/>
</dbReference>
<organism evidence="4 5">
    <name type="scientific">Candidatus Kerfeldbacteria bacterium RIFOXYB2_FULL_38_14</name>
    <dbReference type="NCBI Taxonomy" id="1798547"/>
    <lineage>
        <taxon>Bacteria</taxon>
        <taxon>Candidatus Kerfeldiibacteriota</taxon>
    </lineage>
</organism>
<evidence type="ECO:0008006" key="6">
    <source>
        <dbReference type="Google" id="ProtNLM"/>
    </source>
</evidence>
<evidence type="ECO:0000256" key="3">
    <source>
        <dbReference type="RuleBase" id="RU003939"/>
    </source>
</evidence>
<keyword evidence="2" id="KW-0238">DNA-binding</keyword>
<dbReference type="PANTHER" id="PTHR33175:SF3">
    <property type="entry name" value="DNA-BINDING PROTEIN HU-BETA"/>
    <property type="match status" value="1"/>
</dbReference>
<dbReference type="SMART" id="SM00411">
    <property type="entry name" value="BHL"/>
    <property type="match status" value="1"/>
</dbReference>
<evidence type="ECO:0000256" key="2">
    <source>
        <dbReference type="ARBA" id="ARBA00023125"/>
    </source>
</evidence>
<dbReference type="PROSITE" id="PS00045">
    <property type="entry name" value="HISTONE_LIKE"/>
    <property type="match status" value="1"/>
</dbReference>
<dbReference type="GO" id="GO:0030261">
    <property type="term" value="P:chromosome condensation"/>
    <property type="evidence" value="ECO:0007669"/>
    <property type="project" value="UniProtKB-KW"/>
</dbReference>
<gene>
    <name evidence="4" type="ORF">A2319_02375</name>
</gene>
<dbReference type="GO" id="GO:0030527">
    <property type="term" value="F:structural constituent of chromatin"/>
    <property type="evidence" value="ECO:0007669"/>
    <property type="project" value="InterPro"/>
</dbReference>
<keyword evidence="1" id="KW-0226">DNA condensation</keyword>
<dbReference type="PANTHER" id="PTHR33175">
    <property type="entry name" value="DNA-BINDING PROTEIN HU"/>
    <property type="match status" value="1"/>
</dbReference>
<evidence type="ECO:0000313" key="4">
    <source>
        <dbReference type="EMBL" id="OGY88045.1"/>
    </source>
</evidence>
<accession>A0A1G2BG77</accession>
<protein>
    <recommendedName>
        <fullName evidence="6">DNA-binding protein</fullName>
    </recommendedName>
</protein>
<name>A0A1G2BG77_9BACT</name>
<dbReference type="InterPro" id="IPR000119">
    <property type="entry name" value="Hist_DNA-bd"/>
</dbReference>
<dbReference type="AlphaFoldDB" id="A0A1G2BG77"/>
<dbReference type="PRINTS" id="PR01727">
    <property type="entry name" value="DNABINDINGHU"/>
</dbReference>
<dbReference type="Pfam" id="PF00216">
    <property type="entry name" value="Bac_DNA_binding"/>
    <property type="match status" value="1"/>
</dbReference>
<comment type="similarity">
    <text evidence="3">Belongs to the bacterial histone-like protein family.</text>
</comment>
<dbReference type="GO" id="GO:0003677">
    <property type="term" value="F:DNA binding"/>
    <property type="evidence" value="ECO:0007669"/>
    <property type="project" value="UniProtKB-KW"/>
</dbReference>
<dbReference type="GO" id="GO:0005829">
    <property type="term" value="C:cytosol"/>
    <property type="evidence" value="ECO:0007669"/>
    <property type="project" value="TreeGrafter"/>
</dbReference>
<reference evidence="4 5" key="1">
    <citation type="journal article" date="2016" name="Nat. Commun.">
        <title>Thousands of microbial genomes shed light on interconnected biogeochemical processes in an aquifer system.</title>
        <authorList>
            <person name="Anantharaman K."/>
            <person name="Brown C.T."/>
            <person name="Hug L.A."/>
            <person name="Sharon I."/>
            <person name="Castelle C.J."/>
            <person name="Probst A.J."/>
            <person name="Thomas B.C."/>
            <person name="Singh A."/>
            <person name="Wilkins M.J."/>
            <person name="Karaoz U."/>
            <person name="Brodie E.L."/>
            <person name="Williams K.H."/>
            <person name="Hubbard S.S."/>
            <person name="Banfield J.F."/>
        </authorList>
    </citation>
    <scope>NUCLEOTIDE SEQUENCE [LARGE SCALE GENOMIC DNA]</scope>
</reference>
<dbReference type="Proteomes" id="UP000176420">
    <property type="component" value="Unassembled WGS sequence"/>
</dbReference>
<dbReference type="SUPFAM" id="SSF47729">
    <property type="entry name" value="IHF-like DNA-binding proteins"/>
    <property type="match status" value="1"/>
</dbReference>